<organism evidence="2 3">
    <name type="scientific">Pelobates cultripes</name>
    <name type="common">Western spadefoot toad</name>
    <dbReference type="NCBI Taxonomy" id="61616"/>
    <lineage>
        <taxon>Eukaryota</taxon>
        <taxon>Metazoa</taxon>
        <taxon>Chordata</taxon>
        <taxon>Craniata</taxon>
        <taxon>Vertebrata</taxon>
        <taxon>Euteleostomi</taxon>
        <taxon>Amphibia</taxon>
        <taxon>Batrachia</taxon>
        <taxon>Anura</taxon>
        <taxon>Pelobatoidea</taxon>
        <taxon>Pelobatidae</taxon>
        <taxon>Pelobates</taxon>
    </lineage>
</organism>
<feature type="region of interest" description="Disordered" evidence="1">
    <location>
        <begin position="1"/>
        <end position="61"/>
    </location>
</feature>
<dbReference type="AlphaFoldDB" id="A0AAD1SEB4"/>
<evidence type="ECO:0000256" key="1">
    <source>
        <dbReference type="SAM" id="MobiDB-lite"/>
    </source>
</evidence>
<evidence type="ECO:0000313" key="2">
    <source>
        <dbReference type="EMBL" id="CAH2296993.1"/>
    </source>
</evidence>
<gene>
    <name evidence="2" type="ORF">PECUL_23A008415</name>
</gene>
<feature type="region of interest" description="Disordered" evidence="1">
    <location>
        <begin position="79"/>
        <end position="104"/>
    </location>
</feature>
<feature type="compositionally biased region" description="Basic and acidic residues" evidence="1">
    <location>
        <begin position="1"/>
        <end position="22"/>
    </location>
</feature>
<dbReference type="EMBL" id="OW240916">
    <property type="protein sequence ID" value="CAH2296993.1"/>
    <property type="molecule type" value="Genomic_DNA"/>
</dbReference>
<evidence type="ECO:0000313" key="3">
    <source>
        <dbReference type="Proteomes" id="UP001295444"/>
    </source>
</evidence>
<keyword evidence="3" id="KW-1185">Reference proteome</keyword>
<protein>
    <submittedName>
        <fullName evidence="2">Uncharacterized protein</fullName>
    </submittedName>
</protein>
<sequence>MYYHQRKENEDHRPYISKERIAQVDTHQNQPISKETQRKRRTTSRDSYSEEGNSQYNLSHHHSQVPYFEQFFRRLFSPQMGMAREERPKSVSSQKKKNKKRTRR</sequence>
<feature type="compositionally biased region" description="Basic residues" evidence="1">
    <location>
        <begin position="94"/>
        <end position="104"/>
    </location>
</feature>
<dbReference type="Proteomes" id="UP001295444">
    <property type="component" value="Chromosome 05"/>
</dbReference>
<name>A0AAD1SEB4_PELCU</name>
<proteinExistence type="predicted"/>
<reference evidence="2" key="1">
    <citation type="submission" date="2022-03" db="EMBL/GenBank/DDBJ databases">
        <authorList>
            <person name="Alioto T."/>
            <person name="Alioto T."/>
            <person name="Gomez Garrido J."/>
        </authorList>
    </citation>
    <scope>NUCLEOTIDE SEQUENCE</scope>
</reference>
<feature type="compositionally biased region" description="Polar residues" evidence="1">
    <location>
        <begin position="25"/>
        <end position="34"/>
    </location>
</feature>
<accession>A0AAD1SEB4</accession>